<feature type="chain" id="PRO_5046975776" evidence="2">
    <location>
        <begin position="24"/>
        <end position="217"/>
    </location>
</feature>
<comment type="caution">
    <text evidence="4">The sequence shown here is derived from an EMBL/GenBank/DDBJ whole genome shotgun (WGS) entry which is preliminary data.</text>
</comment>
<reference evidence="4 5" key="1">
    <citation type="submission" date="2021-01" db="EMBL/GenBank/DDBJ databases">
        <title>Actinoplanes sp. nov. LDG1-01 isolated from lichen.</title>
        <authorList>
            <person name="Saeng-In P."/>
            <person name="Phongsopitanun W."/>
            <person name="Kanchanasin P."/>
            <person name="Yuki M."/>
            <person name="Kudo T."/>
            <person name="Ohkuma M."/>
            <person name="Tanasupawat S."/>
        </authorList>
    </citation>
    <scope>NUCLEOTIDE SEQUENCE [LARGE SCALE GENOMIC DNA]</scope>
    <source>
        <strain evidence="4 5">LDG1-01</strain>
    </source>
</reference>
<feature type="signal peptide" evidence="2">
    <location>
        <begin position="1"/>
        <end position="23"/>
    </location>
</feature>
<dbReference type="EMBL" id="JAENHO010000009">
    <property type="protein sequence ID" value="MBL7258606.1"/>
    <property type="molecule type" value="Genomic_DNA"/>
</dbReference>
<feature type="compositionally biased region" description="Polar residues" evidence="1">
    <location>
        <begin position="59"/>
        <end position="69"/>
    </location>
</feature>
<evidence type="ECO:0000313" key="5">
    <source>
        <dbReference type="Proteomes" id="UP000598996"/>
    </source>
</evidence>
<name>A0ABS1VVU3_9ACTN</name>
<dbReference type="Pfam" id="PF14016">
    <property type="entry name" value="DUF4232"/>
    <property type="match status" value="1"/>
</dbReference>
<dbReference type="RefSeq" id="WP_202995272.1">
    <property type="nucleotide sequence ID" value="NZ_JAENHO010000009.1"/>
</dbReference>
<evidence type="ECO:0000259" key="3">
    <source>
        <dbReference type="Pfam" id="PF14016"/>
    </source>
</evidence>
<protein>
    <submittedName>
        <fullName evidence="4">DUF4232 domain-containing protein</fullName>
    </submittedName>
</protein>
<evidence type="ECO:0000256" key="2">
    <source>
        <dbReference type="SAM" id="SignalP"/>
    </source>
</evidence>
<dbReference type="Proteomes" id="UP000598996">
    <property type="component" value="Unassembled WGS sequence"/>
</dbReference>
<organism evidence="4 5">
    <name type="scientific">Paractinoplanes lichenicola</name>
    <dbReference type="NCBI Taxonomy" id="2802976"/>
    <lineage>
        <taxon>Bacteria</taxon>
        <taxon>Bacillati</taxon>
        <taxon>Actinomycetota</taxon>
        <taxon>Actinomycetes</taxon>
        <taxon>Micromonosporales</taxon>
        <taxon>Micromonosporaceae</taxon>
        <taxon>Paractinoplanes</taxon>
    </lineage>
</organism>
<dbReference type="PROSITE" id="PS51257">
    <property type="entry name" value="PROKAR_LIPOPROTEIN"/>
    <property type="match status" value="1"/>
</dbReference>
<gene>
    <name evidence="4" type="ORF">JKJ07_30275</name>
</gene>
<sequence length="217" mass="21928">MKRFLAILAAPALLVVGCGTTGATNGSAPEPSKAVRTAPESSEAVRSAPGPSEAAENALESSKASQSTTGAGGGPARCHTADLDVTTGVGGAAAGTHSINLLFTNKTGKTCSLYGYPGVSWVAGDNGTQVNAAFAREPGETAAKTITVRPGAKAYVLLLWPYYANCDSAKCRPAQVRGYRVYPPDETAAIFVSDQQTVCAAPGVGTGRVRPVAAAAK</sequence>
<evidence type="ECO:0000256" key="1">
    <source>
        <dbReference type="SAM" id="MobiDB-lite"/>
    </source>
</evidence>
<evidence type="ECO:0000313" key="4">
    <source>
        <dbReference type="EMBL" id="MBL7258606.1"/>
    </source>
</evidence>
<feature type="region of interest" description="Disordered" evidence="1">
    <location>
        <begin position="22"/>
        <end position="76"/>
    </location>
</feature>
<proteinExistence type="predicted"/>
<keyword evidence="2" id="KW-0732">Signal</keyword>
<keyword evidence="5" id="KW-1185">Reference proteome</keyword>
<dbReference type="InterPro" id="IPR025326">
    <property type="entry name" value="DUF4232"/>
</dbReference>
<feature type="domain" description="DUF4232" evidence="3">
    <location>
        <begin position="78"/>
        <end position="212"/>
    </location>
</feature>
<accession>A0ABS1VVU3</accession>